<evidence type="ECO:0000313" key="2">
    <source>
        <dbReference type="EMBL" id="KAK8228922.1"/>
    </source>
</evidence>
<reference evidence="2 3" key="1">
    <citation type="submission" date="2024-04" db="EMBL/GenBank/DDBJ databases">
        <title>Phyllosticta paracitricarpa is synonymous to the EU quarantine fungus P. citricarpa based on phylogenomic analyses.</title>
        <authorList>
            <consortium name="Lawrence Berkeley National Laboratory"/>
            <person name="Van Ingen-Buijs V.A."/>
            <person name="Van Westerhoven A.C."/>
            <person name="Haridas S."/>
            <person name="Skiadas P."/>
            <person name="Martin F."/>
            <person name="Groenewald J.Z."/>
            <person name="Crous P.W."/>
            <person name="Seidl M.F."/>
        </authorList>
    </citation>
    <scope>NUCLEOTIDE SEQUENCE [LARGE SCALE GENOMIC DNA]</scope>
    <source>
        <strain evidence="2 3">CBS 123374</strain>
    </source>
</reference>
<dbReference type="EMBL" id="JBBWRZ010000009">
    <property type="protein sequence ID" value="KAK8228922.1"/>
    <property type="molecule type" value="Genomic_DNA"/>
</dbReference>
<protein>
    <recommendedName>
        <fullName evidence="4">Secreted protein</fullName>
    </recommendedName>
</protein>
<gene>
    <name evidence="2" type="ORF">HDK90DRAFT_341042</name>
</gene>
<sequence length="110" mass="12276">MHGLKTLTFFFFFFFSALTSQQTVASGIPYHAALPNTKTSSAPPTSLIPRTTPPFLKYLTPRVKSARYCKATAAAVQQNPTTDRSPRLVALRHDHAINRHPPSPREKLEN</sequence>
<feature type="signal peptide" evidence="1">
    <location>
        <begin position="1"/>
        <end position="25"/>
    </location>
</feature>
<evidence type="ECO:0008006" key="4">
    <source>
        <dbReference type="Google" id="ProtNLM"/>
    </source>
</evidence>
<proteinExistence type="predicted"/>
<evidence type="ECO:0000313" key="3">
    <source>
        <dbReference type="Proteomes" id="UP001492380"/>
    </source>
</evidence>
<dbReference type="Proteomes" id="UP001492380">
    <property type="component" value="Unassembled WGS sequence"/>
</dbReference>
<keyword evidence="3" id="KW-1185">Reference proteome</keyword>
<organism evidence="2 3">
    <name type="scientific">Phyllosticta capitalensis</name>
    <dbReference type="NCBI Taxonomy" id="121624"/>
    <lineage>
        <taxon>Eukaryota</taxon>
        <taxon>Fungi</taxon>
        <taxon>Dikarya</taxon>
        <taxon>Ascomycota</taxon>
        <taxon>Pezizomycotina</taxon>
        <taxon>Dothideomycetes</taxon>
        <taxon>Dothideomycetes incertae sedis</taxon>
        <taxon>Botryosphaeriales</taxon>
        <taxon>Phyllostictaceae</taxon>
        <taxon>Phyllosticta</taxon>
    </lineage>
</organism>
<keyword evidence="1" id="KW-0732">Signal</keyword>
<accession>A0ABR1YFU8</accession>
<comment type="caution">
    <text evidence="2">The sequence shown here is derived from an EMBL/GenBank/DDBJ whole genome shotgun (WGS) entry which is preliminary data.</text>
</comment>
<feature type="chain" id="PRO_5045797498" description="Secreted protein" evidence="1">
    <location>
        <begin position="26"/>
        <end position="110"/>
    </location>
</feature>
<name>A0ABR1YFU8_9PEZI</name>
<evidence type="ECO:0000256" key="1">
    <source>
        <dbReference type="SAM" id="SignalP"/>
    </source>
</evidence>